<name>A0A2J6S3M2_HYAVF</name>
<accession>A0A2J6S3M2</accession>
<feature type="region of interest" description="Disordered" evidence="1">
    <location>
        <begin position="175"/>
        <end position="202"/>
    </location>
</feature>
<gene>
    <name evidence="2" type="ORF">L207DRAFT_524716</name>
</gene>
<protein>
    <submittedName>
        <fullName evidence="2">Uncharacterized protein</fullName>
    </submittedName>
</protein>
<keyword evidence="3" id="KW-1185">Reference proteome</keyword>
<evidence type="ECO:0000313" key="2">
    <source>
        <dbReference type="EMBL" id="PMD45338.1"/>
    </source>
</evidence>
<proteinExistence type="predicted"/>
<reference evidence="2 3" key="1">
    <citation type="submission" date="2016-04" db="EMBL/GenBank/DDBJ databases">
        <title>A degradative enzymes factory behind the ericoid mycorrhizal symbiosis.</title>
        <authorList>
            <consortium name="DOE Joint Genome Institute"/>
            <person name="Martino E."/>
            <person name="Morin E."/>
            <person name="Grelet G."/>
            <person name="Kuo A."/>
            <person name="Kohler A."/>
            <person name="Daghino S."/>
            <person name="Barry K."/>
            <person name="Choi C."/>
            <person name="Cichocki N."/>
            <person name="Clum A."/>
            <person name="Copeland A."/>
            <person name="Hainaut M."/>
            <person name="Haridas S."/>
            <person name="Labutti K."/>
            <person name="Lindquist E."/>
            <person name="Lipzen A."/>
            <person name="Khouja H.-R."/>
            <person name="Murat C."/>
            <person name="Ohm R."/>
            <person name="Olson A."/>
            <person name="Spatafora J."/>
            <person name="Veneault-Fourrey C."/>
            <person name="Henrissat B."/>
            <person name="Grigoriev I."/>
            <person name="Martin F."/>
            <person name="Perotto S."/>
        </authorList>
    </citation>
    <scope>NUCLEOTIDE SEQUENCE [LARGE SCALE GENOMIC DNA]</scope>
    <source>
        <strain evidence="2 3">F</strain>
    </source>
</reference>
<dbReference type="EMBL" id="KZ613940">
    <property type="protein sequence ID" value="PMD45338.1"/>
    <property type="molecule type" value="Genomic_DNA"/>
</dbReference>
<dbReference type="AlphaFoldDB" id="A0A2J6S3M2"/>
<organism evidence="2 3">
    <name type="scientific">Hyaloscypha variabilis (strain UAMH 11265 / GT02V1 / F)</name>
    <name type="common">Meliniomyces variabilis</name>
    <dbReference type="NCBI Taxonomy" id="1149755"/>
    <lineage>
        <taxon>Eukaryota</taxon>
        <taxon>Fungi</taxon>
        <taxon>Dikarya</taxon>
        <taxon>Ascomycota</taxon>
        <taxon>Pezizomycotina</taxon>
        <taxon>Leotiomycetes</taxon>
        <taxon>Helotiales</taxon>
        <taxon>Hyaloscyphaceae</taxon>
        <taxon>Hyaloscypha</taxon>
        <taxon>Hyaloscypha variabilis</taxon>
    </lineage>
</organism>
<dbReference type="Proteomes" id="UP000235786">
    <property type="component" value="Unassembled WGS sequence"/>
</dbReference>
<dbReference type="OrthoDB" id="10594908at2759"/>
<sequence>MELGLGHDRFLSGTMFAPIRTPAGGQESGKARVRGARVRITDCPNLIVLWGRAGCQGHQRPTSVPPPTVPYQRGRRPAWHALGGDAAMLAGSENESHVADACLLRCGGSQEHPPRQSTARGDALRILCKRRHANSKLLTLQRAACSGSARSTRRLHTLQELLRAPHVAGGDCFEDRPHPVPGPRPRGQEVHGGQALQRLSKI</sequence>
<evidence type="ECO:0000256" key="1">
    <source>
        <dbReference type="SAM" id="MobiDB-lite"/>
    </source>
</evidence>
<evidence type="ECO:0000313" key="3">
    <source>
        <dbReference type="Proteomes" id="UP000235786"/>
    </source>
</evidence>